<dbReference type="GO" id="GO:0005911">
    <property type="term" value="C:cell-cell junction"/>
    <property type="evidence" value="ECO:0000318"/>
    <property type="project" value="GO_Central"/>
</dbReference>
<feature type="domain" description="Ig-like" evidence="11">
    <location>
        <begin position="19"/>
        <end position="120"/>
    </location>
</feature>
<proteinExistence type="predicted"/>
<name>A0A7M7NBE5_STRPU</name>
<dbReference type="Pfam" id="PF13927">
    <property type="entry name" value="Ig_3"/>
    <property type="match status" value="1"/>
</dbReference>
<evidence type="ECO:0000256" key="5">
    <source>
        <dbReference type="ARBA" id="ARBA00023157"/>
    </source>
</evidence>
<evidence type="ECO:0000256" key="4">
    <source>
        <dbReference type="ARBA" id="ARBA00023136"/>
    </source>
</evidence>
<dbReference type="InterPro" id="IPR003599">
    <property type="entry name" value="Ig_sub"/>
</dbReference>
<feature type="compositionally biased region" description="Polar residues" evidence="8">
    <location>
        <begin position="914"/>
        <end position="928"/>
    </location>
</feature>
<dbReference type="Gene3D" id="2.60.40.10">
    <property type="entry name" value="Immunoglobulins"/>
    <property type="match status" value="6"/>
</dbReference>
<dbReference type="GO" id="GO:0005886">
    <property type="term" value="C:plasma membrane"/>
    <property type="evidence" value="ECO:0000318"/>
    <property type="project" value="GO_Central"/>
</dbReference>
<evidence type="ECO:0000256" key="10">
    <source>
        <dbReference type="SAM" id="SignalP"/>
    </source>
</evidence>
<evidence type="ECO:0000256" key="8">
    <source>
        <dbReference type="SAM" id="MobiDB-lite"/>
    </source>
</evidence>
<feature type="transmembrane region" description="Helical" evidence="9">
    <location>
        <begin position="748"/>
        <end position="772"/>
    </location>
</feature>
<comment type="subcellular location">
    <subcellularLocation>
        <location evidence="1">Membrane</location>
        <topology evidence="1">Single-pass type I membrane protein</topology>
    </subcellularLocation>
</comment>
<evidence type="ECO:0000313" key="14">
    <source>
        <dbReference type="Proteomes" id="UP000007110"/>
    </source>
</evidence>
<feature type="domain" description="Ig-like" evidence="11">
    <location>
        <begin position="349"/>
        <end position="445"/>
    </location>
</feature>
<feature type="compositionally biased region" description="Polar residues" evidence="8">
    <location>
        <begin position="832"/>
        <end position="846"/>
    </location>
</feature>
<accession>A0A7M7NBE5</accession>
<dbReference type="PROSITE" id="PS50853">
    <property type="entry name" value="FN3"/>
    <property type="match status" value="1"/>
</dbReference>
<dbReference type="EnsemblMetazoa" id="XM_030977960">
    <property type="protein sequence ID" value="XP_030833820"/>
    <property type="gene ID" value="LOC580285"/>
</dbReference>
<keyword evidence="7" id="KW-0393">Immunoglobulin domain</keyword>
<evidence type="ECO:0000256" key="9">
    <source>
        <dbReference type="SAM" id="Phobius"/>
    </source>
</evidence>
<sequence length="977" mass="105426">MMEGHWSVLVLVVIACLGPPVCTYAVTVTTVAQRSAVEGADVQLTCTYTPHTTPEDFGYLAWSKDGSAFLTYECEQSCGLQASTATSPGKYDLNVDTTSSGNLTIFGVGLDDEATYMCSVLTSDLVVYSSTTQLIVDVPIQGLVVSDFRTTSYTNNSVVQIQGDQSYQFRCSLALPSKPRVAIEWEGEQINITMGDQVDEPSSDDSGLVTSYRVVHVTPGMQDSGKVLRCSASHPTTGQVVVSTVVLDVQVCPSSVMVHECPTSVNSGDSATLGCRSAATSPPPVLYWLYDGARVDNTSSEFRATIAEDIANVLSYTKQFEKADFNKEFVCCIESTAMCSQLCSEPCRPDILSPPSDVTVHSRIPLDSVVEGTRDLEVNCTASGNPMGASYTSWTRIDEAGNVVGPQRNAPLRFDAVSRADAGMYRCTVDNGVGSSHSTPTKVIVYHAPNTTNEQGYRAHGNEGEAISLTCIAEAKPKPTITWYTPDNRTITDPSSVLVKQTDYSTHVTSNLHIFNIDPAIHYGSYRCQAENDYGRSEIFVTLSGKSKPSPPTAVQFNQKVTTDTSLTVVWQPGHDGGAVQTFTVTSCLVGANQKCSVYRGLNDTRFEILALQSYSLYDVTVTGDNVFGESEASRPAQNSTAPLSPDRLGVVATYDIATGFITVKPKSNDTRPLPDDLCFGLEVKVIVARREDVCLKLNDPFRVETEVTDSQIWVLSCGRGVCSEADRVMFPPLPVESTLHETNDLDIISLVAIVAGAVVCLVVILIVFAAWKWNKNRGPMLHMQMSSRKLPTLPRGNISGPPSPSCQEAMESQVYDGLELGSMNPYMHPYAQSTLPANKQCTPPSSGAPDSDLRYGDNKDDIAIPPPSGEKVKQNHIDGTYTTTLTSYLPMRSPTVLKKSVRKPSSPADKLTSESAFSSVGNNNSAPENADVETALLVDVGNERRSPSDSDDGYYSVPKSSRVASIDETTPALAVY</sequence>
<keyword evidence="14" id="KW-1185">Reference proteome</keyword>
<dbReference type="SUPFAM" id="SSF49265">
    <property type="entry name" value="Fibronectin type III"/>
    <property type="match status" value="1"/>
</dbReference>
<dbReference type="InterPro" id="IPR013783">
    <property type="entry name" value="Ig-like_fold"/>
</dbReference>
<dbReference type="InParanoid" id="A0A7M7NBE5"/>
<evidence type="ECO:0000256" key="7">
    <source>
        <dbReference type="ARBA" id="ARBA00023319"/>
    </source>
</evidence>
<keyword evidence="2 9" id="KW-0812">Transmembrane</keyword>
<dbReference type="InterPro" id="IPR007110">
    <property type="entry name" value="Ig-like_dom"/>
</dbReference>
<feature type="domain" description="Ig-like" evidence="11">
    <location>
        <begin position="253"/>
        <end position="331"/>
    </location>
</feature>
<evidence type="ECO:0000259" key="12">
    <source>
        <dbReference type="PROSITE" id="PS50853"/>
    </source>
</evidence>
<dbReference type="PANTHER" id="PTHR11640:SF136">
    <property type="entry name" value="NEPHRIN"/>
    <property type="match status" value="1"/>
</dbReference>
<feature type="domain" description="Fibronectin type-III" evidence="12">
    <location>
        <begin position="551"/>
        <end position="644"/>
    </location>
</feature>
<evidence type="ECO:0000256" key="2">
    <source>
        <dbReference type="ARBA" id="ARBA00022692"/>
    </source>
</evidence>
<dbReference type="InterPro" id="IPR013162">
    <property type="entry name" value="CD80_C2-set"/>
</dbReference>
<dbReference type="SMART" id="SM00408">
    <property type="entry name" value="IGc2"/>
    <property type="match status" value="3"/>
</dbReference>
<dbReference type="CDD" id="cd00099">
    <property type="entry name" value="IgV"/>
    <property type="match status" value="1"/>
</dbReference>
<feature type="chain" id="PRO_5029662536" evidence="10">
    <location>
        <begin position="24"/>
        <end position="977"/>
    </location>
</feature>
<dbReference type="PANTHER" id="PTHR11640">
    <property type="entry name" value="NEPHRIN"/>
    <property type="match status" value="1"/>
</dbReference>
<feature type="region of interest" description="Disordered" evidence="8">
    <location>
        <begin position="830"/>
        <end position="878"/>
    </location>
</feature>
<dbReference type="KEGG" id="spu:580285"/>
<evidence type="ECO:0000256" key="3">
    <source>
        <dbReference type="ARBA" id="ARBA00022989"/>
    </source>
</evidence>
<dbReference type="InterPro" id="IPR013106">
    <property type="entry name" value="Ig_V-set"/>
</dbReference>
<dbReference type="GeneID" id="580285"/>
<feature type="region of interest" description="Disordered" evidence="8">
    <location>
        <begin position="898"/>
        <end position="977"/>
    </location>
</feature>
<keyword evidence="10" id="KW-0732">Signal</keyword>
<reference evidence="14" key="1">
    <citation type="submission" date="2015-02" db="EMBL/GenBank/DDBJ databases">
        <title>Genome sequencing for Strongylocentrotus purpuratus.</title>
        <authorList>
            <person name="Murali S."/>
            <person name="Liu Y."/>
            <person name="Vee V."/>
            <person name="English A."/>
            <person name="Wang M."/>
            <person name="Skinner E."/>
            <person name="Han Y."/>
            <person name="Muzny D.M."/>
            <person name="Worley K.C."/>
            <person name="Gibbs R.A."/>
        </authorList>
    </citation>
    <scope>NUCLEOTIDE SEQUENCE</scope>
</reference>
<dbReference type="SMART" id="SM00406">
    <property type="entry name" value="IGv"/>
    <property type="match status" value="2"/>
</dbReference>
<keyword evidence="6" id="KW-0325">Glycoprotein</keyword>
<evidence type="ECO:0000259" key="11">
    <source>
        <dbReference type="PROSITE" id="PS50835"/>
    </source>
</evidence>
<dbReference type="Pfam" id="PF08205">
    <property type="entry name" value="C2-set_2"/>
    <property type="match status" value="1"/>
</dbReference>
<dbReference type="InterPro" id="IPR051275">
    <property type="entry name" value="Cell_adhesion_signaling"/>
</dbReference>
<dbReference type="Pfam" id="PF07686">
    <property type="entry name" value="V-set"/>
    <property type="match status" value="1"/>
</dbReference>
<dbReference type="GO" id="GO:0098609">
    <property type="term" value="P:cell-cell adhesion"/>
    <property type="evidence" value="ECO:0000318"/>
    <property type="project" value="GO_Central"/>
</dbReference>
<dbReference type="InterPro" id="IPR003961">
    <property type="entry name" value="FN3_dom"/>
</dbReference>
<dbReference type="PROSITE" id="PS50835">
    <property type="entry name" value="IG_LIKE"/>
    <property type="match status" value="4"/>
</dbReference>
<dbReference type="Proteomes" id="UP000007110">
    <property type="component" value="Unassembled WGS sequence"/>
</dbReference>
<keyword evidence="4 9" id="KW-0472">Membrane</keyword>
<evidence type="ECO:0000256" key="6">
    <source>
        <dbReference type="ARBA" id="ARBA00023180"/>
    </source>
</evidence>
<dbReference type="InterPro" id="IPR003598">
    <property type="entry name" value="Ig_sub2"/>
</dbReference>
<dbReference type="Pfam" id="PF13895">
    <property type="entry name" value="Ig_2"/>
    <property type="match status" value="1"/>
</dbReference>
<keyword evidence="5" id="KW-1015">Disulfide bond</keyword>
<keyword evidence="3 9" id="KW-1133">Transmembrane helix</keyword>
<dbReference type="OMA" id="YANDTEP"/>
<dbReference type="AlphaFoldDB" id="A0A7M7NBE5"/>
<organism evidence="13 14">
    <name type="scientific">Strongylocentrotus purpuratus</name>
    <name type="common">Purple sea urchin</name>
    <dbReference type="NCBI Taxonomy" id="7668"/>
    <lineage>
        <taxon>Eukaryota</taxon>
        <taxon>Metazoa</taxon>
        <taxon>Echinodermata</taxon>
        <taxon>Eleutherozoa</taxon>
        <taxon>Echinozoa</taxon>
        <taxon>Echinoidea</taxon>
        <taxon>Euechinoidea</taxon>
        <taxon>Echinacea</taxon>
        <taxon>Camarodonta</taxon>
        <taxon>Echinidea</taxon>
        <taxon>Strongylocentrotidae</taxon>
        <taxon>Strongylocentrotus</taxon>
    </lineage>
</organism>
<dbReference type="RefSeq" id="XP_030833820.1">
    <property type="nucleotide sequence ID" value="XM_030977960.1"/>
</dbReference>
<feature type="compositionally biased region" description="Basic and acidic residues" evidence="8">
    <location>
        <begin position="852"/>
        <end position="863"/>
    </location>
</feature>
<evidence type="ECO:0000256" key="1">
    <source>
        <dbReference type="ARBA" id="ARBA00004479"/>
    </source>
</evidence>
<evidence type="ECO:0000313" key="13">
    <source>
        <dbReference type="EnsemblMetazoa" id="XP_030833820"/>
    </source>
</evidence>
<feature type="domain" description="Ig-like" evidence="11">
    <location>
        <begin position="449"/>
        <end position="544"/>
    </location>
</feature>
<reference evidence="13" key="2">
    <citation type="submission" date="2021-01" db="UniProtKB">
        <authorList>
            <consortium name="EnsemblMetazoa"/>
        </authorList>
    </citation>
    <scope>IDENTIFICATION</scope>
</reference>
<dbReference type="InterPro" id="IPR036179">
    <property type="entry name" value="Ig-like_dom_sf"/>
</dbReference>
<dbReference type="GO" id="GO:0050839">
    <property type="term" value="F:cell adhesion molecule binding"/>
    <property type="evidence" value="ECO:0000318"/>
    <property type="project" value="GO_Central"/>
</dbReference>
<dbReference type="InterPro" id="IPR036116">
    <property type="entry name" value="FN3_sf"/>
</dbReference>
<feature type="signal peptide" evidence="10">
    <location>
        <begin position="1"/>
        <end position="23"/>
    </location>
</feature>
<dbReference type="CDD" id="cd00096">
    <property type="entry name" value="Ig"/>
    <property type="match status" value="1"/>
</dbReference>
<protein>
    <submittedName>
        <fullName evidence="13">Uncharacterized protein</fullName>
    </submittedName>
</protein>
<dbReference type="SMART" id="SM00060">
    <property type="entry name" value="FN3"/>
    <property type="match status" value="1"/>
</dbReference>
<dbReference type="OrthoDB" id="5988906at2759"/>
<dbReference type="SMART" id="SM00409">
    <property type="entry name" value="IG"/>
    <property type="match status" value="4"/>
</dbReference>
<dbReference type="SUPFAM" id="SSF48726">
    <property type="entry name" value="Immunoglobulin"/>
    <property type="match status" value="4"/>
</dbReference>
<dbReference type="CDD" id="cd00063">
    <property type="entry name" value="FN3"/>
    <property type="match status" value="1"/>
</dbReference>